<evidence type="ECO:0000313" key="2">
    <source>
        <dbReference type="EMBL" id="CAD7586206.1"/>
    </source>
</evidence>
<accession>A0A7R9JQG3</accession>
<organism evidence="2">
    <name type="scientific">Timema genevievae</name>
    <name type="common">Walking stick</name>
    <dbReference type="NCBI Taxonomy" id="629358"/>
    <lineage>
        <taxon>Eukaryota</taxon>
        <taxon>Metazoa</taxon>
        <taxon>Ecdysozoa</taxon>
        <taxon>Arthropoda</taxon>
        <taxon>Hexapoda</taxon>
        <taxon>Insecta</taxon>
        <taxon>Pterygota</taxon>
        <taxon>Neoptera</taxon>
        <taxon>Polyneoptera</taxon>
        <taxon>Phasmatodea</taxon>
        <taxon>Timematodea</taxon>
        <taxon>Timematoidea</taxon>
        <taxon>Timematidae</taxon>
        <taxon>Timema</taxon>
    </lineage>
</organism>
<protein>
    <submittedName>
        <fullName evidence="2">Uncharacterized protein</fullName>
    </submittedName>
</protein>
<proteinExistence type="predicted"/>
<name>A0A7R9JQG3_TIMGE</name>
<gene>
    <name evidence="2" type="ORF">TGEB3V08_LOCUS602</name>
</gene>
<evidence type="ECO:0000256" key="1">
    <source>
        <dbReference type="SAM" id="MobiDB-lite"/>
    </source>
</evidence>
<feature type="region of interest" description="Disordered" evidence="1">
    <location>
        <begin position="68"/>
        <end position="92"/>
    </location>
</feature>
<dbReference type="AlphaFoldDB" id="A0A7R9JQG3"/>
<reference evidence="2" key="1">
    <citation type="submission" date="2020-11" db="EMBL/GenBank/DDBJ databases">
        <authorList>
            <person name="Tran Van P."/>
        </authorList>
    </citation>
    <scope>NUCLEOTIDE SEQUENCE</scope>
</reference>
<sequence length="92" mass="9963">MPSVEKCCGFTTKKERLSALAQDGPATSCTVVVALFFLTHLGVYSMEDKLANAPVVLSQTTEDGEIEVRISTERSKKKKKKKLNLSGTADAD</sequence>
<dbReference type="EMBL" id="OE839215">
    <property type="protein sequence ID" value="CAD7586206.1"/>
    <property type="molecule type" value="Genomic_DNA"/>
</dbReference>